<dbReference type="EMBL" id="KL142369">
    <property type="protein sequence ID" value="KDR83218.1"/>
    <property type="molecule type" value="Genomic_DNA"/>
</dbReference>
<dbReference type="HOGENOM" id="CLU_027732_1_0_1"/>
<name>A0A067TW30_GALM3</name>
<organism evidence="1 2">
    <name type="scientific">Galerina marginata (strain CBS 339.88)</name>
    <dbReference type="NCBI Taxonomy" id="685588"/>
    <lineage>
        <taxon>Eukaryota</taxon>
        <taxon>Fungi</taxon>
        <taxon>Dikarya</taxon>
        <taxon>Basidiomycota</taxon>
        <taxon>Agaricomycotina</taxon>
        <taxon>Agaricomycetes</taxon>
        <taxon>Agaricomycetidae</taxon>
        <taxon>Agaricales</taxon>
        <taxon>Agaricineae</taxon>
        <taxon>Strophariaceae</taxon>
        <taxon>Galerina</taxon>
    </lineage>
</organism>
<evidence type="ECO:0008006" key="3">
    <source>
        <dbReference type="Google" id="ProtNLM"/>
    </source>
</evidence>
<dbReference type="STRING" id="685588.A0A067TW30"/>
<keyword evidence="2" id="KW-1185">Reference proteome</keyword>
<sequence length="520" mass="59128">MKSSTKSTAWITLLPAELLQIIFRFLYDDFIPTTAAFESGVSTPDINLSESDGRNYELEVAKFLQAQNRHLASSISPSLFPYNIAAVCETWKNVLSSSPAFWTRLVLFVDFPSTSVEDARRYIEWSRQLPIDVFILRRLDYPEEDTADNSQSEKEKVQAFIKILQPHIGRCRSLHIDVTVDSSLPPLSEIAPMDARSLRSLYLNCDFDSIPSSEDLNIPTEINPTLWSSPRLHTMALNAHSFLQACTRPPLWFIRQPQLRHLDVSGGASTHLRLSLQTTLDTITTDLNFVLFSLDFSNINFNLDTNLMEANQYTLHLVNQFSLSSIPSATVSELFRVCSFPRLQLLRIQDCAGLNREIFNNLEESPLRYLILSHPAPATDFQISDFLSGWSGTDLTFSVSNVPYSQFVDALAAPEEVTLSTVSLSILCPHVNDLTFFVCPLPSFTSIKKLIERRNHNVDYDDYNWWANNSFIGPAITSLGIERCWSTPEAPTWTQDERRWMRSKVPKFTLVEIRDRPLLA</sequence>
<dbReference type="Proteomes" id="UP000027222">
    <property type="component" value="Unassembled WGS sequence"/>
</dbReference>
<gene>
    <name evidence="1" type="ORF">GALMADRAFT_239061</name>
</gene>
<evidence type="ECO:0000313" key="2">
    <source>
        <dbReference type="Proteomes" id="UP000027222"/>
    </source>
</evidence>
<evidence type="ECO:0000313" key="1">
    <source>
        <dbReference type="EMBL" id="KDR83218.1"/>
    </source>
</evidence>
<proteinExistence type="predicted"/>
<accession>A0A067TW30</accession>
<dbReference type="AlphaFoldDB" id="A0A067TW30"/>
<reference evidence="2" key="1">
    <citation type="journal article" date="2014" name="Proc. Natl. Acad. Sci. U.S.A.">
        <title>Extensive sampling of basidiomycete genomes demonstrates inadequacy of the white-rot/brown-rot paradigm for wood decay fungi.</title>
        <authorList>
            <person name="Riley R."/>
            <person name="Salamov A.A."/>
            <person name="Brown D.W."/>
            <person name="Nagy L.G."/>
            <person name="Floudas D."/>
            <person name="Held B.W."/>
            <person name="Levasseur A."/>
            <person name="Lombard V."/>
            <person name="Morin E."/>
            <person name="Otillar R."/>
            <person name="Lindquist E.A."/>
            <person name="Sun H."/>
            <person name="LaButti K.M."/>
            <person name="Schmutz J."/>
            <person name="Jabbour D."/>
            <person name="Luo H."/>
            <person name="Baker S.E."/>
            <person name="Pisabarro A.G."/>
            <person name="Walton J.D."/>
            <person name="Blanchette R.A."/>
            <person name="Henrissat B."/>
            <person name="Martin F."/>
            <person name="Cullen D."/>
            <person name="Hibbett D.S."/>
            <person name="Grigoriev I.V."/>
        </authorList>
    </citation>
    <scope>NUCLEOTIDE SEQUENCE [LARGE SCALE GENOMIC DNA]</scope>
    <source>
        <strain evidence="2">CBS 339.88</strain>
    </source>
</reference>
<dbReference type="OrthoDB" id="3001771at2759"/>
<protein>
    <recommendedName>
        <fullName evidence="3">F-box domain-containing protein</fullName>
    </recommendedName>
</protein>